<dbReference type="InterPro" id="IPR036591">
    <property type="entry name" value="YggU-like_sf"/>
</dbReference>
<dbReference type="NCBIfam" id="TIGR00251">
    <property type="entry name" value="DUF167 family protein"/>
    <property type="match status" value="1"/>
</dbReference>
<protein>
    <submittedName>
        <fullName evidence="2">Uncharacterized protein</fullName>
    </submittedName>
</protein>
<evidence type="ECO:0000256" key="1">
    <source>
        <dbReference type="ARBA" id="ARBA00010364"/>
    </source>
</evidence>
<evidence type="ECO:0000313" key="2">
    <source>
        <dbReference type="EMBL" id="PIP86552.1"/>
    </source>
</evidence>
<dbReference type="Gene3D" id="3.30.1200.10">
    <property type="entry name" value="YggU-like"/>
    <property type="match status" value="1"/>
</dbReference>
<sequence length="74" mass="8613">MYLRVKVFPKSKKESFEKRGDDEFLISVKEPAQKNLANKKVLEILSQNLKIPLKNIRIINGHHSRTKLISIRGK</sequence>
<dbReference type="Pfam" id="PF02594">
    <property type="entry name" value="DUF167"/>
    <property type="match status" value="1"/>
</dbReference>
<dbReference type="SUPFAM" id="SSF69786">
    <property type="entry name" value="YggU-like"/>
    <property type="match status" value="1"/>
</dbReference>
<reference evidence="2 3" key="1">
    <citation type="submission" date="2017-09" db="EMBL/GenBank/DDBJ databases">
        <title>Depth-based differentiation of microbial function through sediment-hosted aquifers and enrichment of novel symbionts in the deep terrestrial subsurface.</title>
        <authorList>
            <person name="Probst A.J."/>
            <person name="Ladd B."/>
            <person name="Jarett J.K."/>
            <person name="Geller-Mcgrath D.E."/>
            <person name="Sieber C.M."/>
            <person name="Emerson J.B."/>
            <person name="Anantharaman K."/>
            <person name="Thomas B.C."/>
            <person name="Malmstrom R."/>
            <person name="Stieglmeier M."/>
            <person name="Klingl A."/>
            <person name="Woyke T."/>
            <person name="Ryan C.M."/>
            <person name="Banfield J.F."/>
        </authorList>
    </citation>
    <scope>NUCLEOTIDE SEQUENCE [LARGE SCALE GENOMIC DNA]</scope>
    <source>
        <strain evidence="2">CG22_combo_CG10-13_8_21_14_all_43_18</strain>
    </source>
</reference>
<proteinExistence type="inferred from homology"/>
<comment type="similarity">
    <text evidence="1">Belongs to the UPF0235 family.</text>
</comment>
<dbReference type="SMART" id="SM01152">
    <property type="entry name" value="DUF167"/>
    <property type="match status" value="1"/>
</dbReference>
<dbReference type="AlphaFoldDB" id="A0A2H0DWJ8"/>
<comment type="caution">
    <text evidence="2">The sequence shown here is derived from an EMBL/GenBank/DDBJ whole genome shotgun (WGS) entry which is preliminary data.</text>
</comment>
<name>A0A2H0DWJ8_9BACT</name>
<dbReference type="Proteomes" id="UP000231276">
    <property type="component" value="Unassembled WGS sequence"/>
</dbReference>
<evidence type="ECO:0000313" key="3">
    <source>
        <dbReference type="Proteomes" id="UP000231276"/>
    </source>
</evidence>
<dbReference type="InterPro" id="IPR003746">
    <property type="entry name" value="DUF167"/>
</dbReference>
<organism evidence="2 3">
    <name type="scientific">Candidatus Campbellbacteria bacterium CG22_combo_CG10-13_8_21_14_all_43_18</name>
    <dbReference type="NCBI Taxonomy" id="1974530"/>
    <lineage>
        <taxon>Bacteria</taxon>
        <taxon>Candidatus Campbelliibacteriota</taxon>
    </lineage>
</organism>
<dbReference type="EMBL" id="PCTS01000020">
    <property type="protein sequence ID" value="PIP86552.1"/>
    <property type="molecule type" value="Genomic_DNA"/>
</dbReference>
<gene>
    <name evidence="2" type="ORF">COW82_01435</name>
</gene>
<accession>A0A2H0DWJ8</accession>